<dbReference type="PANTHER" id="PTHR19879:SF1">
    <property type="entry name" value="CANNONBALL-RELATED"/>
    <property type="match status" value="1"/>
</dbReference>
<dbReference type="InterPro" id="IPR001680">
    <property type="entry name" value="WD40_rpt"/>
</dbReference>
<name>A0ABR4P8G3_9HELO</name>
<dbReference type="InterPro" id="IPR020472">
    <property type="entry name" value="WD40_PAC1"/>
</dbReference>
<dbReference type="InterPro" id="IPR036322">
    <property type="entry name" value="WD40_repeat_dom_sf"/>
</dbReference>
<dbReference type="PANTHER" id="PTHR19879">
    <property type="entry name" value="TRANSCRIPTION INITIATION FACTOR TFIID"/>
    <property type="match status" value="1"/>
</dbReference>
<dbReference type="PROSITE" id="PS50294">
    <property type="entry name" value="WD_REPEATS_REGION"/>
    <property type="match status" value="3"/>
</dbReference>
<dbReference type="Gene3D" id="1.25.40.500">
    <property type="entry name" value="TFIID subunit TAF5, NTD2 domain"/>
    <property type="match status" value="1"/>
</dbReference>
<feature type="repeat" description="WD" evidence="7">
    <location>
        <begin position="467"/>
        <end position="510"/>
    </location>
</feature>
<feature type="repeat" description="WD" evidence="7">
    <location>
        <begin position="425"/>
        <end position="456"/>
    </location>
</feature>
<keyword evidence="10" id="KW-1185">Reference proteome</keyword>
<dbReference type="InterPro" id="IPR015943">
    <property type="entry name" value="WD40/YVTN_repeat-like_dom_sf"/>
</dbReference>
<dbReference type="InterPro" id="IPR037264">
    <property type="entry name" value="TFIID_NTD2_sf"/>
</dbReference>
<dbReference type="InterPro" id="IPR019775">
    <property type="entry name" value="WD40_repeat_CS"/>
</dbReference>
<dbReference type="Pfam" id="PF04494">
    <property type="entry name" value="TFIID_NTD2"/>
    <property type="match status" value="1"/>
</dbReference>
<dbReference type="Gene3D" id="2.130.10.10">
    <property type="entry name" value="YVTN repeat-like/Quinoprotein amine dehydrogenase"/>
    <property type="match status" value="3"/>
</dbReference>
<keyword evidence="4" id="KW-0805">Transcription regulation</keyword>
<feature type="domain" description="TFIID subunit TAF5 NTD2" evidence="8">
    <location>
        <begin position="25"/>
        <end position="154"/>
    </location>
</feature>
<feature type="repeat" description="WD" evidence="7">
    <location>
        <begin position="368"/>
        <end position="417"/>
    </location>
</feature>
<gene>
    <name evidence="9" type="ORF">PVAG01_08078</name>
</gene>
<protein>
    <submittedName>
        <fullName evidence="9">WD domain-containing protein</fullName>
    </submittedName>
</protein>
<feature type="repeat" description="WD" evidence="7">
    <location>
        <begin position="311"/>
        <end position="344"/>
    </location>
</feature>
<evidence type="ECO:0000313" key="9">
    <source>
        <dbReference type="EMBL" id="KAL3419580.1"/>
    </source>
</evidence>
<sequence>MLRNESAHLDKDGKPVAERAEDFGTQKYDKGFRLLSSWIDQNLDIYKFELKRLLWPIFVYSYLELVAHGFATEAGIFIREHKAEFEAVHSDEIRTFETVTLAQHVDNNSTTKLYRENKYRLPLNSHVYYNLITHLETNAKAGGTVIIYLLQTFCDVRETTRGPIDQYSFEAIINQARSAGPDNQDQDLQEGIPGAFTGVTNKDLLDNSLPLKLGMMPMEAELEQDVRAELEDEDAKHPPEFGKPSLIEEFDNIKREESVEPLSRNEIPLPPSRARDVVMEVQKVKENRDRFKIESRTGGIGPAVSVCMFTFHNTLDTITCIEFSDDNNLVAVGTEESYIRVWHLHGDALPSVVPANGVEQAPASSRRLIGHSAPVYSVSFSPSIEGPETVDRSTPSTAPKLLLSSSSDKTVRLWSLEAWTCLVVYKGHEGPVWNVRWGPFGHYFATCGWDKTVRVWGQDHISYLRLMVGHDSNVNQIAWHPNGAYIFSASDEADKTVRMWSFVTGTCVRIFTGHQGFISAIECAPNGKILASADGEGQIILWDLNKGTMIKRCRGHGKGGIWSLSFSVESTVLTSGGADGTVRIWDIEVPADPHKNVDGEVIGAGGQADATRINGATAVSQTGTGSGVAVGGKKKGKDTMITPDQISAFPTKKSPVYQVKFTRMNLVLAGGCYLP</sequence>
<evidence type="ECO:0000256" key="4">
    <source>
        <dbReference type="ARBA" id="ARBA00023015"/>
    </source>
</evidence>
<evidence type="ECO:0000256" key="6">
    <source>
        <dbReference type="ARBA" id="ARBA00023242"/>
    </source>
</evidence>
<dbReference type="InterPro" id="IPR007582">
    <property type="entry name" value="TFIID_NTD2"/>
</dbReference>
<feature type="repeat" description="WD" evidence="7">
    <location>
        <begin position="561"/>
        <end position="588"/>
    </location>
</feature>
<evidence type="ECO:0000313" key="10">
    <source>
        <dbReference type="Proteomes" id="UP001629113"/>
    </source>
</evidence>
<keyword evidence="6" id="KW-0539">Nucleus</keyword>
<evidence type="ECO:0000256" key="7">
    <source>
        <dbReference type="PROSITE-ProRule" id="PRU00221"/>
    </source>
</evidence>
<comment type="caution">
    <text evidence="9">The sequence shown here is derived from an EMBL/GenBank/DDBJ whole genome shotgun (WGS) entry which is preliminary data.</text>
</comment>
<comment type="subcellular location">
    <subcellularLocation>
        <location evidence="1">Nucleus</location>
    </subcellularLocation>
</comment>
<dbReference type="EMBL" id="JBFCZG010000007">
    <property type="protein sequence ID" value="KAL3419580.1"/>
    <property type="molecule type" value="Genomic_DNA"/>
</dbReference>
<dbReference type="SUPFAM" id="SSF50978">
    <property type="entry name" value="WD40 repeat-like"/>
    <property type="match status" value="1"/>
</dbReference>
<dbReference type="PRINTS" id="PR00320">
    <property type="entry name" value="GPROTEINBRPT"/>
</dbReference>
<dbReference type="PROSITE" id="PS00678">
    <property type="entry name" value="WD_REPEATS_1"/>
    <property type="match status" value="1"/>
</dbReference>
<dbReference type="Proteomes" id="UP001629113">
    <property type="component" value="Unassembled WGS sequence"/>
</dbReference>
<keyword evidence="2 7" id="KW-0853">WD repeat</keyword>
<dbReference type="PROSITE" id="PS50082">
    <property type="entry name" value="WD_REPEATS_2"/>
    <property type="match status" value="6"/>
</dbReference>
<proteinExistence type="predicted"/>
<feature type="repeat" description="WD" evidence="7">
    <location>
        <begin position="511"/>
        <end position="552"/>
    </location>
</feature>
<keyword evidence="3" id="KW-0677">Repeat</keyword>
<accession>A0ABR4P8G3</accession>
<dbReference type="SMART" id="SM00320">
    <property type="entry name" value="WD40"/>
    <property type="match status" value="6"/>
</dbReference>
<dbReference type="CDD" id="cd00200">
    <property type="entry name" value="WD40"/>
    <property type="match status" value="1"/>
</dbReference>
<dbReference type="SUPFAM" id="SSF160897">
    <property type="entry name" value="Taf5 N-terminal domain-like"/>
    <property type="match status" value="1"/>
</dbReference>
<keyword evidence="5" id="KW-0804">Transcription</keyword>
<reference evidence="9 10" key="1">
    <citation type="submission" date="2024-06" db="EMBL/GenBank/DDBJ databases">
        <title>Complete genome of Phlyctema vagabunda strain 19-DSS-EL-015.</title>
        <authorList>
            <person name="Fiorenzani C."/>
        </authorList>
    </citation>
    <scope>NUCLEOTIDE SEQUENCE [LARGE SCALE GENOMIC DNA]</scope>
    <source>
        <strain evidence="9 10">19-DSS-EL-015</strain>
    </source>
</reference>
<evidence type="ECO:0000259" key="8">
    <source>
        <dbReference type="Pfam" id="PF04494"/>
    </source>
</evidence>
<evidence type="ECO:0000256" key="2">
    <source>
        <dbReference type="ARBA" id="ARBA00022574"/>
    </source>
</evidence>
<evidence type="ECO:0000256" key="3">
    <source>
        <dbReference type="ARBA" id="ARBA00022737"/>
    </source>
</evidence>
<evidence type="ECO:0000256" key="5">
    <source>
        <dbReference type="ARBA" id="ARBA00023163"/>
    </source>
</evidence>
<dbReference type="CDD" id="cd08044">
    <property type="entry name" value="TAF5_NTD2"/>
    <property type="match status" value="1"/>
</dbReference>
<dbReference type="Pfam" id="PF00400">
    <property type="entry name" value="WD40"/>
    <property type="match status" value="6"/>
</dbReference>
<organism evidence="9 10">
    <name type="scientific">Phlyctema vagabunda</name>
    <dbReference type="NCBI Taxonomy" id="108571"/>
    <lineage>
        <taxon>Eukaryota</taxon>
        <taxon>Fungi</taxon>
        <taxon>Dikarya</taxon>
        <taxon>Ascomycota</taxon>
        <taxon>Pezizomycotina</taxon>
        <taxon>Leotiomycetes</taxon>
        <taxon>Helotiales</taxon>
        <taxon>Dermateaceae</taxon>
        <taxon>Phlyctema</taxon>
    </lineage>
</organism>
<evidence type="ECO:0000256" key="1">
    <source>
        <dbReference type="ARBA" id="ARBA00004123"/>
    </source>
</evidence>